<feature type="compositionally biased region" description="Basic and acidic residues" evidence="2">
    <location>
        <begin position="276"/>
        <end position="299"/>
    </location>
</feature>
<protein>
    <recommendedName>
        <fullName evidence="5">Glutamic acid-rich protein</fullName>
    </recommendedName>
</protein>
<sequence>MKITRYDYHGGVVIEKGRREYWRIVNNKVRIWDRSGKIEELSGNEIHKIGISRSNEKKIILLTSCGLREIECKNKLDRDLWLSTIETIRVLCIQSNEKHLSNDPTTKTESTLQQKQNEEIPPVNVNEEKIEGYTTKLLIDIENDEMTDVLTLIEDEEKKKQTEEETDKDEKKIKEIVLQRKQQREEEMRKWKELQQHSENIDVTKPSNDNEATTEVVKNEVVDDVLKKAIDLASEIIGENEDIEKLKVVEEDKQETNSQINTETKDKQIHGVSPNKSEEQDKYLSPEEPTIKEEIEEILHSQATNTKEIKNDDNQQQKTEIQKEISNSIEEDENKSKTQFEKEEEQEIQKENIENQEQETSDISFEFSVTEEDVDEEVFTEKNKEQPVEMNLIDFIGKESTTEEEDDDETSESENKEQFKGLDFDEMMKQLDIPTESKTQEIKEEQKSEEDNDKSDEEIEFEIEEDDSEIEINEE</sequence>
<evidence type="ECO:0000313" key="4">
    <source>
        <dbReference type="Proteomes" id="UP001628156"/>
    </source>
</evidence>
<dbReference type="Proteomes" id="UP001628156">
    <property type="component" value="Unassembled WGS sequence"/>
</dbReference>
<feature type="compositionally biased region" description="Acidic residues" evidence="2">
    <location>
        <begin position="369"/>
        <end position="378"/>
    </location>
</feature>
<proteinExistence type="predicted"/>
<feature type="compositionally biased region" description="Basic and acidic residues" evidence="2">
    <location>
        <begin position="243"/>
        <end position="255"/>
    </location>
</feature>
<comment type="caution">
    <text evidence="3">The sequence shown here is derived from an EMBL/GenBank/DDBJ whole genome shotgun (WGS) entry which is preliminary data.</text>
</comment>
<feature type="compositionally biased region" description="Basic and acidic residues" evidence="2">
    <location>
        <begin position="334"/>
        <end position="353"/>
    </location>
</feature>
<feature type="compositionally biased region" description="Basic and acidic residues" evidence="2">
    <location>
        <begin position="413"/>
        <end position="429"/>
    </location>
</feature>
<reference evidence="3 4" key="1">
    <citation type="journal article" date="2019" name="PLoS Negl. Trop. Dis.">
        <title>Whole genome sequencing of Entamoeba nuttalli reveals mammalian host-related molecular signatures and a novel octapeptide-repeat surface protein.</title>
        <authorList>
            <person name="Tanaka M."/>
            <person name="Makiuchi T."/>
            <person name="Komiyama T."/>
            <person name="Shiina T."/>
            <person name="Osaki K."/>
            <person name="Tachibana H."/>
        </authorList>
    </citation>
    <scope>NUCLEOTIDE SEQUENCE [LARGE SCALE GENOMIC DNA]</scope>
    <source>
        <strain evidence="3 4">P19-061405</strain>
    </source>
</reference>
<keyword evidence="4" id="KW-1185">Reference proteome</keyword>
<gene>
    <name evidence="3" type="ORF">ENUP19_0298G0074</name>
</gene>
<feature type="region of interest" description="Disordered" evidence="2">
    <location>
        <begin position="241"/>
        <end position="475"/>
    </location>
</feature>
<feature type="compositionally biased region" description="Basic and acidic residues" evidence="2">
    <location>
        <begin position="307"/>
        <end position="323"/>
    </location>
</feature>
<feature type="compositionally biased region" description="Basic and acidic residues" evidence="2">
    <location>
        <begin position="192"/>
        <end position="202"/>
    </location>
</feature>
<evidence type="ECO:0008006" key="5">
    <source>
        <dbReference type="Google" id="ProtNLM"/>
    </source>
</evidence>
<evidence type="ECO:0000313" key="3">
    <source>
        <dbReference type="EMBL" id="GAB1226619.1"/>
    </source>
</evidence>
<evidence type="ECO:0000256" key="2">
    <source>
        <dbReference type="SAM" id="MobiDB-lite"/>
    </source>
</evidence>
<organism evidence="3 4">
    <name type="scientific">Entamoeba nuttalli</name>
    <dbReference type="NCBI Taxonomy" id="412467"/>
    <lineage>
        <taxon>Eukaryota</taxon>
        <taxon>Amoebozoa</taxon>
        <taxon>Evosea</taxon>
        <taxon>Archamoebae</taxon>
        <taxon>Mastigamoebida</taxon>
        <taxon>Entamoebidae</taxon>
        <taxon>Entamoeba</taxon>
    </lineage>
</organism>
<feature type="coiled-coil region" evidence="1">
    <location>
        <begin position="152"/>
        <end position="179"/>
    </location>
</feature>
<dbReference type="EMBL" id="BAAFRS010000298">
    <property type="protein sequence ID" value="GAB1226619.1"/>
    <property type="molecule type" value="Genomic_DNA"/>
</dbReference>
<evidence type="ECO:0000256" key="1">
    <source>
        <dbReference type="SAM" id="Coils"/>
    </source>
</evidence>
<feature type="region of interest" description="Disordered" evidence="2">
    <location>
        <begin position="192"/>
        <end position="214"/>
    </location>
</feature>
<name>A0ABQ0DUT1_9EUKA</name>
<keyword evidence="1" id="KW-0175">Coiled coil</keyword>
<feature type="compositionally biased region" description="Acidic residues" evidence="2">
    <location>
        <begin position="402"/>
        <end position="412"/>
    </location>
</feature>
<feature type="compositionally biased region" description="Acidic residues" evidence="2">
    <location>
        <begin position="447"/>
        <end position="475"/>
    </location>
</feature>
<accession>A0ABQ0DUT1</accession>